<dbReference type="Pfam" id="PF13193">
    <property type="entry name" value="AMP-binding_C"/>
    <property type="match status" value="1"/>
</dbReference>
<dbReference type="SUPFAM" id="SSF56801">
    <property type="entry name" value="Acetyl-CoA synthetase-like"/>
    <property type="match status" value="1"/>
</dbReference>
<accession>A0A840EWF0</accession>
<dbReference type="Pfam" id="PF00550">
    <property type="entry name" value="PP-binding"/>
    <property type="match status" value="2"/>
</dbReference>
<feature type="domain" description="Carrier" evidence="5">
    <location>
        <begin position="512"/>
        <end position="586"/>
    </location>
</feature>
<dbReference type="SUPFAM" id="SSF47336">
    <property type="entry name" value="ACP-like"/>
    <property type="match status" value="2"/>
</dbReference>
<dbReference type="SUPFAM" id="SSF52777">
    <property type="entry name" value="CoA-dependent acyltransferases"/>
    <property type="match status" value="4"/>
</dbReference>
<evidence type="ECO:0000256" key="4">
    <source>
        <dbReference type="SAM" id="MobiDB-lite"/>
    </source>
</evidence>
<dbReference type="GO" id="GO:0003824">
    <property type="term" value="F:catalytic activity"/>
    <property type="evidence" value="ECO:0007669"/>
    <property type="project" value="InterPro"/>
</dbReference>
<dbReference type="InterPro" id="IPR036736">
    <property type="entry name" value="ACP-like_sf"/>
</dbReference>
<dbReference type="Gene3D" id="3.30.559.30">
    <property type="entry name" value="Nonribosomal peptide synthetase, condensation domain"/>
    <property type="match status" value="2"/>
</dbReference>
<dbReference type="InterPro" id="IPR042099">
    <property type="entry name" value="ANL_N_sf"/>
</dbReference>
<dbReference type="InterPro" id="IPR025110">
    <property type="entry name" value="AMP-bd_C"/>
</dbReference>
<dbReference type="Pfam" id="PF00501">
    <property type="entry name" value="AMP-binding"/>
    <property type="match status" value="1"/>
</dbReference>
<dbReference type="InterPro" id="IPR045851">
    <property type="entry name" value="AMP-bd_C_sf"/>
</dbReference>
<dbReference type="InterPro" id="IPR001242">
    <property type="entry name" value="Condensation_dom"/>
</dbReference>
<sequence>MSETLEARKRRLLVKLMAERGIAAGGGADGAEPAGQAVGGDAERRPDEPSAESGSAPLSPSEERMWMLHHRHESGNTGAGVLVAALTLRGSLDVERLRSALAQTIDEFPSLRTTYAFAADGTLTPVEREVDGRPRVETVSSRDHAARRAMELAAAPFDLAVDTALRVTIETVAPDDHVMIVVGHHIGLDDASWGPVMSRVSELYREPSAAPPAIADYREYARRCDQRGAHEDDLEYWASVFDAPFVPVPLPTRWRPGPVVAEPVGLASVDTTDSVYGRAPGAGRYRVELPIAADYAECARSLGASVFHMHVALTSALLAAVTGHHDLTVATPVVDVDPTQPGALVGATGNLMPIRVRVDPEGDFADHVDTVRDSIMDGLAHSQVPIEQVISRIGGSGTKPFNVMVVQAGDPAEHLRLDDVEVTSIPLPALGADADLIVVLLPSAERLALEVTHGPAVSGGAAHLLLEQLAAATQTLLGEPDASLTELVGSFHTDDPTTAEPVTESRGRPSGTADEALIESILAEFRTALDADRLTADDDFFEAGGHSLMATRIVGRLRTSGHTVRLQDVFEAPTARRLAAVLGHSDDAEATVGASAPAPESDSAATDSLDADSSAAVSAGPLSSAQQRLWFLDRLAGPSSTYNVPYTFDLEGPLDVGAVETALLDLVKRHDVLRSVVEETDGVPSRRVLSMDEVRAGVGGPLFTGPIEATGQEVSRRCDAAGARPFDLAADLPLRATLLRTAPDRHVLSLVVHHLASDEWSTGILVHDLEQAYSARRNGEAPRWEPVASYAEYAEQERSGAVTHDGSAWWAQRLAGLDDTGPMLVDPQTDLDPVDAADGGWYEFDIAPELTEGLRDLARVAGASDFMTVTAAVAVLAHRLGEGTDICLGTPVAGRDDPRFADTMGMFANTVPLRMDLSGDPAVVDVVRQARTVVLEATEHADVPFERIVDAASTDRGGSASPLFSTLVQLHSTDDMTAHWGTGEHTVTLTPRPIPRDTAKFDLTFEFFDEGRATGEPMRCGISFRTALYRRTDVVRIAEWLQTVLTAFAAAAELSQERVGQIRLAENPVPHETDADRSGRPETVPEFLAAAREGTMAAPAVIGDRFLTHADLWAEAGAIVERLAGAGVGPGDVVGVALPRGADAVVAIVAVAATGAAIAPIDPGPSGSLIARAIGRLSALIVDDRPPEVVDAPTAIAMTDVRGAAPNEWPALATVRPEDAAYRIQTSGSSGEPKSVIGTQRGLAHRLSWRRDEIESSTAESGAWLLLSAPTFIDGITTVLGAVGSGRPLAVATDDELADLDRLVELVRRARPSSATTVPSMLTAIVAERPDLVGSIGEWVCSGEKLPPALARSVADAGGSTLVDSYGCTECAGDDVRGVVSGDGAGVGGSVPGMTARLLDEYLHPVPDGCVGDLYTAGPQMARGYHAAPGATAVRFVADPSDPDGGLMYRTGDRARRVDHGRIEIVGRADRQIKIRGIRVDPATAEWALESVPGVNEAAVVAAIDDGRGRLDGYLVVDADAEAAVDGETLDDRIRRLVPAHLVPSTLTRIDEVPRTHSGKTDYRSLPAPAVQERSEEPPATETEQAVARAYADLLGVDRVFRDDGFFHLGGDSISSIALGSRLSRQGFVTSPRTVFDHPTVRALAAELDRMTADAPASAEPVDDGSAMSAAGLDDAALAALLGRFDGELG</sequence>
<feature type="compositionally biased region" description="Low complexity" evidence="4">
    <location>
        <begin position="594"/>
        <end position="612"/>
    </location>
</feature>
<gene>
    <name evidence="6" type="ORF">BKA16_001175</name>
</gene>
<dbReference type="UniPathway" id="UPA00011"/>
<dbReference type="GO" id="GO:0008610">
    <property type="term" value="P:lipid biosynthetic process"/>
    <property type="evidence" value="ECO:0007669"/>
    <property type="project" value="UniProtKB-ARBA"/>
</dbReference>
<proteinExistence type="predicted"/>
<dbReference type="RefSeq" id="WP_183369771.1">
    <property type="nucleotide sequence ID" value="NZ_BAABHL010000049.1"/>
</dbReference>
<evidence type="ECO:0000259" key="5">
    <source>
        <dbReference type="PROSITE" id="PS50075"/>
    </source>
</evidence>
<dbReference type="Pfam" id="PF00668">
    <property type="entry name" value="Condensation"/>
    <property type="match status" value="2"/>
</dbReference>
<dbReference type="InterPro" id="IPR029058">
    <property type="entry name" value="AB_hydrolase_fold"/>
</dbReference>
<feature type="region of interest" description="Disordered" evidence="4">
    <location>
        <begin position="1556"/>
        <end position="1583"/>
    </location>
</feature>
<comment type="cofactor">
    <cofactor evidence="1">
        <name>pantetheine 4'-phosphate</name>
        <dbReference type="ChEBI" id="CHEBI:47942"/>
    </cofactor>
</comment>
<dbReference type="Gene3D" id="3.30.300.30">
    <property type="match status" value="1"/>
</dbReference>
<dbReference type="Gene3D" id="1.10.1200.10">
    <property type="entry name" value="ACP-like"/>
    <property type="match status" value="1"/>
</dbReference>
<name>A0A840EWF0_9ACTN</name>
<evidence type="ECO:0000256" key="1">
    <source>
        <dbReference type="ARBA" id="ARBA00001957"/>
    </source>
</evidence>
<dbReference type="InterPro" id="IPR000873">
    <property type="entry name" value="AMP-dep_synth/lig_dom"/>
</dbReference>
<keyword evidence="7" id="KW-1185">Reference proteome</keyword>
<dbReference type="PANTHER" id="PTHR45527">
    <property type="entry name" value="NONRIBOSOMAL PEPTIDE SYNTHETASE"/>
    <property type="match status" value="1"/>
</dbReference>
<feature type="region of interest" description="Disordered" evidence="4">
    <location>
        <begin position="491"/>
        <end position="511"/>
    </location>
</feature>
<dbReference type="Gene3D" id="3.40.50.12780">
    <property type="entry name" value="N-terminal domain of ligase-like"/>
    <property type="match status" value="1"/>
</dbReference>
<organism evidence="6 7">
    <name type="scientific">Gordonia humi</name>
    <dbReference type="NCBI Taxonomy" id="686429"/>
    <lineage>
        <taxon>Bacteria</taxon>
        <taxon>Bacillati</taxon>
        <taxon>Actinomycetota</taxon>
        <taxon>Actinomycetes</taxon>
        <taxon>Mycobacteriales</taxon>
        <taxon>Gordoniaceae</taxon>
        <taxon>Gordonia</taxon>
    </lineage>
</organism>
<keyword evidence="2" id="KW-0596">Phosphopantetheine</keyword>
<evidence type="ECO:0000256" key="3">
    <source>
        <dbReference type="ARBA" id="ARBA00022553"/>
    </source>
</evidence>
<dbReference type="PROSITE" id="PS00012">
    <property type="entry name" value="PHOSPHOPANTETHEINE"/>
    <property type="match status" value="2"/>
</dbReference>
<evidence type="ECO:0000313" key="7">
    <source>
        <dbReference type="Proteomes" id="UP000551501"/>
    </source>
</evidence>
<dbReference type="PROSITE" id="PS50075">
    <property type="entry name" value="CARRIER"/>
    <property type="match status" value="2"/>
</dbReference>
<dbReference type="InterPro" id="IPR023213">
    <property type="entry name" value="CAT-like_dom_sf"/>
</dbReference>
<protein>
    <submittedName>
        <fullName evidence="6">Non-ribosomal peptide synthetase component F/aryl carrier-like protein</fullName>
    </submittedName>
</protein>
<evidence type="ECO:0000313" key="6">
    <source>
        <dbReference type="EMBL" id="MBB4134623.1"/>
    </source>
</evidence>
<dbReference type="InterPro" id="IPR020806">
    <property type="entry name" value="PKS_PP-bd"/>
</dbReference>
<dbReference type="Gene3D" id="3.30.559.10">
    <property type="entry name" value="Chloramphenicol acetyltransferase-like domain"/>
    <property type="match status" value="2"/>
</dbReference>
<dbReference type="GO" id="GO:0031177">
    <property type="term" value="F:phosphopantetheine binding"/>
    <property type="evidence" value="ECO:0007669"/>
    <property type="project" value="InterPro"/>
</dbReference>
<reference evidence="6 7" key="1">
    <citation type="submission" date="2020-08" db="EMBL/GenBank/DDBJ databases">
        <title>Sequencing the genomes of 1000 actinobacteria strains.</title>
        <authorList>
            <person name="Klenk H.-P."/>
        </authorList>
    </citation>
    <scope>NUCLEOTIDE SEQUENCE [LARGE SCALE GENOMIC DNA]</scope>
    <source>
        <strain evidence="6 7">DSM 45298</strain>
    </source>
</reference>
<dbReference type="InterPro" id="IPR009081">
    <property type="entry name" value="PP-bd_ACP"/>
</dbReference>
<dbReference type="PANTHER" id="PTHR45527:SF1">
    <property type="entry name" value="FATTY ACID SYNTHASE"/>
    <property type="match status" value="1"/>
</dbReference>
<comment type="caution">
    <text evidence="6">The sequence shown here is derived from an EMBL/GenBank/DDBJ whole genome shotgun (WGS) entry which is preliminary data.</text>
</comment>
<dbReference type="Proteomes" id="UP000551501">
    <property type="component" value="Unassembled WGS sequence"/>
</dbReference>
<dbReference type="GO" id="GO:0044550">
    <property type="term" value="P:secondary metabolite biosynthetic process"/>
    <property type="evidence" value="ECO:0007669"/>
    <property type="project" value="TreeGrafter"/>
</dbReference>
<feature type="domain" description="Carrier" evidence="5">
    <location>
        <begin position="1578"/>
        <end position="1652"/>
    </location>
</feature>
<dbReference type="GO" id="GO:0043041">
    <property type="term" value="P:amino acid activation for nonribosomal peptide biosynthetic process"/>
    <property type="evidence" value="ECO:0007669"/>
    <property type="project" value="TreeGrafter"/>
</dbReference>
<feature type="region of interest" description="Disordered" evidence="4">
    <location>
        <begin position="23"/>
        <end position="60"/>
    </location>
</feature>
<dbReference type="Gene3D" id="3.40.50.1820">
    <property type="entry name" value="alpha/beta hydrolase"/>
    <property type="match status" value="1"/>
</dbReference>
<dbReference type="InterPro" id="IPR006162">
    <property type="entry name" value="Ppantetheine_attach_site"/>
</dbReference>
<dbReference type="EMBL" id="JACIFP010000001">
    <property type="protein sequence ID" value="MBB4134623.1"/>
    <property type="molecule type" value="Genomic_DNA"/>
</dbReference>
<feature type="region of interest" description="Disordered" evidence="4">
    <location>
        <begin position="590"/>
        <end position="612"/>
    </location>
</feature>
<dbReference type="SMART" id="SM00823">
    <property type="entry name" value="PKS_PP"/>
    <property type="match status" value="2"/>
</dbReference>
<dbReference type="GO" id="GO:0005737">
    <property type="term" value="C:cytoplasm"/>
    <property type="evidence" value="ECO:0007669"/>
    <property type="project" value="TreeGrafter"/>
</dbReference>
<evidence type="ECO:0000256" key="2">
    <source>
        <dbReference type="ARBA" id="ARBA00022450"/>
    </source>
</evidence>
<keyword evidence="3" id="KW-0597">Phosphoprotein</keyword>